<feature type="compositionally biased region" description="Pro residues" evidence="1">
    <location>
        <begin position="114"/>
        <end position="126"/>
    </location>
</feature>
<proteinExistence type="predicted"/>
<feature type="region of interest" description="Disordered" evidence="1">
    <location>
        <begin position="1"/>
        <end position="20"/>
    </location>
</feature>
<organism evidence="2 3">
    <name type="scientific">Paraphaeosphaeria minitans</name>
    <dbReference type="NCBI Taxonomy" id="565426"/>
    <lineage>
        <taxon>Eukaryota</taxon>
        <taxon>Fungi</taxon>
        <taxon>Dikarya</taxon>
        <taxon>Ascomycota</taxon>
        <taxon>Pezizomycotina</taxon>
        <taxon>Dothideomycetes</taxon>
        <taxon>Pleosporomycetidae</taxon>
        <taxon>Pleosporales</taxon>
        <taxon>Massarineae</taxon>
        <taxon>Didymosphaeriaceae</taxon>
        <taxon>Paraphaeosphaeria</taxon>
    </lineage>
</organism>
<protein>
    <submittedName>
        <fullName evidence="2">Uncharacterized protein</fullName>
    </submittedName>
</protein>
<reference evidence="2" key="1">
    <citation type="journal article" date="2020" name="Mol. Plant Microbe Interact.">
        <title>Genome Sequence of the Biocontrol Agent Coniothyrium minitans strain Conio (IMI 134523).</title>
        <authorList>
            <person name="Patel D."/>
            <person name="Shittu T.A."/>
            <person name="Baroncelli R."/>
            <person name="Muthumeenakshi S."/>
            <person name="Osborne T.H."/>
            <person name="Janganan T.K."/>
            <person name="Sreenivasaprasad S."/>
        </authorList>
    </citation>
    <scope>NUCLEOTIDE SEQUENCE</scope>
    <source>
        <strain evidence="2">Conio</strain>
    </source>
</reference>
<evidence type="ECO:0000313" key="2">
    <source>
        <dbReference type="EMBL" id="KAF9731828.1"/>
    </source>
</evidence>
<gene>
    <name evidence="2" type="ORF">PMIN01_09757</name>
</gene>
<keyword evidence="3" id="KW-1185">Reference proteome</keyword>
<dbReference type="EMBL" id="WJXW01000011">
    <property type="protein sequence ID" value="KAF9731828.1"/>
    <property type="molecule type" value="Genomic_DNA"/>
</dbReference>
<comment type="caution">
    <text evidence="2">The sequence shown here is derived from an EMBL/GenBank/DDBJ whole genome shotgun (WGS) entry which is preliminary data.</text>
</comment>
<evidence type="ECO:0000256" key="1">
    <source>
        <dbReference type="SAM" id="MobiDB-lite"/>
    </source>
</evidence>
<name>A0A9P6KLS1_9PLEO</name>
<feature type="region of interest" description="Disordered" evidence="1">
    <location>
        <begin position="96"/>
        <end position="136"/>
    </location>
</feature>
<dbReference type="AlphaFoldDB" id="A0A9P6KLS1"/>
<accession>A0A9P6KLS1</accession>
<sequence>MEDTTTPMGAQLDATSPKANTLPFQGYGLLTDVEVEVEIPSDDPSLPRKHYLVTQFLPLDEPGHVPSKRHKSEELPAEVRKVYNEMETILLREEEAHRRGTRKVPVERLGYPPVMVPPPPPPPLPLPLYEGGQQQG</sequence>
<dbReference type="OrthoDB" id="3693506at2759"/>
<evidence type="ECO:0000313" key="3">
    <source>
        <dbReference type="Proteomes" id="UP000756921"/>
    </source>
</evidence>
<dbReference type="Proteomes" id="UP000756921">
    <property type="component" value="Unassembled WGS sequence"/>
</dbReference>